<keyword evidence="4" id="KW-1185">Reference proteome</keyword>
<comment type="caution">
    <text evidence="3">The sequence shown here is derived from an EMBL/GenBank/DDBJ whole genome shotgun (WGS) entry which is preliminary data.</text>
</comment>
<name>A0A395NVB3_TRIAR</name>
<keyword evidence="2" id="KW-0812">Transmembrane</keyword>
<organism evidence="3 4">
    <name type="scientific">Trichoderma arundinaceum</name>
    <dbReference type="NCBI Taxonomy" id="490622"/>
    <lineage>
        <taxon>Eukaryota</taxon>
        <taxon>Fungi</taxon>
        <taxon>Dikarya</taxon>
        <taxon>Ascomycota</taxon>
        <taxon>Pezizomycotina</taxon>
        <taxon>Sordariomycetes</taxon>
        <taxon>Hypocreomycetidae</taxon>
        <taxon>Hypocreales</taxon>
        <taxon>Hypocreaceae</taxon>
        <taxon>Trichoderma</taxon>
    </lineage>
</organism>
<feature type="region of interest" description="Disordered" evidence="1">
    <location>
        <begin position="131"/>
        <end position="164"/>
    </location>
</feature>
<gene>
    <name evidence="3" type="ORF">TARUN_2277</name>
</gene>
<evidence type="ECO:0000256" key="1">
    <source>
        <dbReference type="SAM" id="MobiDB-lite"/>
    </source>
</evidence>
<proteinExistence type="predicted"/>
<keyword evidence="2" id="KW-0472">Membrane</keyword>
<feature type="transmembrane region" description="Helical" evidence="2">
    <location>
        <begin position="43"/>
        <end position="64"/>
    </location>
</feature>
<dbReference type="OrthoDB" id="5396681at2759"/>
<dbReference type="Proteomes" id="UP000266272">
    <property type="component" value="Unassembled WGS sequence"/>
</dbReference>
<protein>
    <submittedName>
        <fullName evidence="3">Cora-like mg2+ transporter domain-containing</fullName>
    </submittedName>
</protein>
<dbReference type="STRING" id="490622.A0A395NVB3"/>
<dbReference type="AlphaFoldDB" id="A0A395NVB3"/>
<evidence type="ECO:0000256" key="2">
    <source>
        <dbReference type="SAM" id="Phobius"/>
    </source>
</evidence>
<sequence>MVERRAATEHFMRLRASAASAAVFSTPFLQLDDSLQSKAVTKIWVYIVSSLIFTLITLISYVYWFPAGSHEDFSSNNGSTLGGQSSSAEDIKLHDLDDALLEPTPFVAPAMKDLESALKKILSSRYPINRGGSNTGGATDSPDEKVDATFDTPRSLTEGADLLQ</sequence>
<reference evidence="3 4" key="1">
    <citation type="journal article" date="2018" name="PLoS Pathog.">
        <title>Evolution of structural diversity of trichothecenes, a family of toxins produced by plant pathogenic and entomopathogenic fungi.</title>
        <authorList>
            <person name="Proctor R.H."/>
            <person name="McCormick S.P."/>
            <person name="Kim H.S."/>
            <person name="Cardoza R.E."/>
            <person name="Stanley A.M."/>
            <person name="Lindo L."/>
            <person name="Kelly A."/>
            <person name="Brown D.W."/>
            <person name="Lee T."/>
            <person name="Vaughan M.M."/>
            <person name="Alexander N.J."/>
            <person name="Busman M."/>
            <person name="Gutierrez S."/>
        </authorList>
    </citation>
    <scope>NUCLEOTIDE SEQUENCE [LARGE SCALE GENOMIC DNA]</scope>
    <source>
        <strain evidence="3 4">IBT 40837</strain>
    </source>
</reference>
<evidence type="ECO:0000313" key="3">
    <source>
        <dbReference type="EMBL" id="RFU79933.1"/>
    </source>
</evidence>
<accession>A0A395NVB3</accession>
<keyword evidence="2" id="KW-1133">Transmembrane helix</keyword>
<dbReference type="EMBL" id="PXOA01000131">
    <property type="protein sequence ID" value="RFU79933.1"/>
    <property type="molecule type" value="Genomic_DNA"/>
</dbReference>
<evidence type="ECO:0000313" key="4">
    <source>
        <dbReference type="Proteomes" id="UP000266272"/>
    </source>
</evidence>